<dbReference type="Proteomes" id="UP000799764">
    <property type="component" value="Unassembled WGS sequence"/>
</dbReference>
<comment type="caution">
    <text evidence="1">The sequence shown here is derived from an EMBL/GenBank/DDBJ whole genome shotgun (WGS) entry which is preliminary data.</text>
</comment>
<accession>A0A9P4PET6</accession>
<organism evidence="1 2">
    <name type="scientific">Karstenula rhodostoma CBS 690.94</name>
    <dbReference type="NCBI Taxonomy" id="1392251"/>
    <lineage>
        <taxon>Eukaryota</taxon>
        <taxon>Fungi</taxon>
        <taxon>Dikarya</taxon>
        <taxon>Ascomycota</taxon>
        <taxon>Pezizomycotina</taxon>
        <taxon>Dothideomycetes</taxon>
        <taxon>Pleosporomycetidae</taxon>
        <taxon>Pleosporales</taxon>
        <taxon>Massarineae</taxon>
        <taxon>Didymosphaeriaceae</taxon>
        <taxon>Karstenula</taxon>
    </lineage>
</organism>
<reference evidence="1" key="1">
    <citation type="journal article" date="2020" name="Stud. Mycol.">
        <title>101 Dothideomycetes genomes: a test case for predicting lifestyles and emergence of pathogens.</title>
        <authorList>
            <person name="Haridas S."/>
            <person name="Albert R."/>
            <person name="Binder M."/>
            <person name="Bloem J."/>
            <person name="Labutti K."/>
            <person name="Salamov A."/>
            <person name="Andreopoulos B."/>
            <person name="Baker S."/>
            <person name="Barry K."/>
            <person name="Bills G."/>
            <person name="Bluhm B."/>
            <person name="Cannon C."/>
            <person name="Castanera R."/>
            <person name="Culley D."/>
            <person name="Daum C."/>
            <person name="Ezra D."/>
            <person name="Gonzalez J."/>
            <person name="Henrissat B."/>
            <person name="Kuo A."/>
            <person name="Liang C."/>
            <person name="Lipzen A."/>
            <person name="Lutzoni F."/>
            <person name="Magnuson J."/>
            <person name="Mondo S."/>
            <person name="Nolan M."/>
            <person name="Ohm R."/>
            <person name="Pangilinan J."/>
            <person name="Park H.-J."/>
            <person name="Ramirez L."/>
            <person name="Alfaro M."/>
            <person name="Sun H."/>
            <person name="Tritt A."/>
            <person name="Yoshinaga Y."/>
            <person name="Zwiers L.-H."/>
            <person name="Turgeon B."/>
            <person name="Goodwin S."/>
            <person name="Spatafora J."/>
            <person name="Crous P."/>
            <person name="Grigoriev I."/>
        </authorList>
    </citation>
    <scope>NUCLEOTIDE SEQUENCE</scope>
    <source>
        <strain evidence="1">CBS 690.94</strain>
    </source>
</reference>
<dbReference type="AlphaFoldDB" id="A0A9P4PET6"/>
<gene>
    <name evidence="1" type="ORF">P171DRAFT_47912</name>
</gene>
<evidence type="ECO:0000313" key="2">
    <source>
        <dbReference type="Proteomes" id="UP000799764"/>
    </source>
</evidence>
<protein>
    <submittedName>
        <fullName evidence="1">Uncharacterized protein</fullName>
    </submittedName>
</protein>
<name>A0A9P4PET6_9PLEO</name>
<sequence>MKVPANMARIRTPQSISEATLVGHVSDQHKLPLAHIPLGCSCFLHAPGSRLASPHFPNHWIYLPSASYRTMHEKHTVWRIRRISLPMLEKGSLWRAEVDRTRRMSIQKVNAVSSARPGSTTHRCWHTHIQLCRVLQTHPGSSHHDSKLRHDHATIMEKSCCRNASPPVSPFHIFLEDPIARHVKTSGEAPTERDKPYHVSHRICFRHHGLHCA</sequence>
<evidence type="ECO:0000313" key="1">
    <source>
        <dbReference type="EMBL" id="KAF2442695.1"/>
    </source>
</evidence>
<keyword evidence="2" id="KW-1185">Reference proteome</keyword>
<proteinExistence type="predicted"/>
<dbReference type="EMBL" id="MU001503">
    <property type="protein sequence ID" value="KAF2442695.1"/>
    <property type="molecule type" value="Genomic_DNA"/>
</dbReference>